<organism evidence="1 2">
    <name type="scientific">Hartmannibacter diazotrophicus</name>
    <dbReference type="NCBI Taxonomy" id="1482074"/>
    <lineage>
        <taxon>Bacteria</taxon>
        <taxon>Pseudomonadati</taxon>
        <taxon>Pseudomonadota</taxon>
        <taxon>Alphaproteobacteria</taxon>
        <taxon>Hyphomicrobiales</taxon>
        <taxon>Pleomorphomonadaceae</taxon>
        <taxon>Hartmannibacter</taxon>
    </lineage>
</organism>
<dbReference type="Proteomes" id="UP000223606">
    <property type="component" value="Chromosome 1"/>
</dbReference>
<dbReference type="AlphaFoldDB" id="A0A2C9D628"/>
<reference evidence="2" key="1">
    <citation type="submission" date="2017-09" db="EMBL/GenBank/DDBJ databases">
        <title>Genome sequence of Nannocystis excedens DSM 71.</title>
        <authorList>
            <person name="Blom J."/>
        </authorList>
    </citation>
    <scope>NUCLEOTIDE SEQUENCE [LARGE SCALE GENOMIC DNA]</scope>
    <source>
        <strain evidence="2">type strain: E19</strain>
    </source>
</reference>
<dbReference type="KEGG" id="hdi:HDIA_2233"/>
<gene>
    <name evidence="1" type="ORF">HDIA_2233</name>
</gene>
<dbReference type="RefSeq" id="WP_099556234.1">
    <property type="nucleotide sequence ID" value="NZ_LT960614.1"/>
</dbReference>
<protein>
    <submittedName>
        <fullName evidence="1">Uncharacterized protein</fullName>
    </submittedName>
</protein>
<sequence length="146" mass="16202">MTSYSAIPFRRAGGAVRRAIGQGLLWFTEPVTHERLEREIAETARVRCSVDEIMGRLQTGLSDVGTPAEPSKWVKAPPEGWACTATDVETPAEMSRVEEISHAVVRFVIAANVRDARRRARLALHHLDVPEAISAPIIARCIYRND</sequence>
<dbReference type="EMBL" id="LT960614">
    <property type="protein sequence ID" value="SON55774.1"/>
    <property type="molecule type" value="Genomic_DNA"/>
</dbReference>
<name>A0A2C9D628_9HYPH</name>
<accession>A0A2C9D628</accession>
<keyword evidence="2" id="KW-1185">Reference proteome</keyword>
<evidence type="ECO:0000313" key="2">
    <source>
        <dbReference type="Proteomes" id="UP000223606"/>
    </source>
</evidence>
<evidence type="ECO:0000313" key="1">
    <source>
        <dbReference type="EMBL" id="SON55774.1"/>
    </source>
</evidence>
<proteinExistence type="predicted"/>